<protein>
    <submittedName>
        <fullName evidence="8">Inner membrane transporter RhtA</fullName>
    </submittedName>
</protein>
<evidence type="ECO:0000256" key="3">
    <source>
        <dbReference type="ARBA" id="ARBA00022692"/>
    </source>
</evidence>
<comment type="subcellular location">
    <subcellularLocation>
        <location evidence="1">Membrane</location>
        <topology evidence="1">Multi-pass membrane protein</topology>
    </subcellularLocation>
</comment>
<feature type="transmembrane region" description="Helical" evidence="6">
    <location>
        <begin position="264"/>
        <end position="282"/>
    </location>
</feature>
<keyword evidence="4 6" id="KW-1133">Transmembrane helix</keyword>
<evidence type="ECO:0000256" key="4">
    <source>
        <dbReference type="ARBA" id="ARBA00022989"/>
    </source>
</evidence>
<comment type="similarity">
    <text evidence="2">Belongs to the EamA transporter family.</text>
</comment>
<dbReference type="InterPro" id="IPR037185">
    <property type="entry name" value="EmrE-like"/>
</dbReference>
<keyword evidence="5 6" id="KW-0472">Membrane</keyword>
<feature type="transmembrane region" description="Helical" evidence="6">
    <location>
        <begin position="208"/>
        <end position="226"/>
    </location>
</feature>
<feature type="transmembrane region" description="Helical" evidence="6">
    <location>
        <begin position="148"/>
        <end position="167"/>
    </location>
</feature>
<keyword evidence="9" id="KW-1185">Reference proteome</keyword>
<proteinExistence type="inferred from homology"/>
<name>A0A542XBS7_9MICO</name>
<dbReference type="EMBL" id="VFOK01000001">
    <property type="protein sequence ID" value="TQL33290.1"/>
    <property type="molecule type" value="Genomic_DNA"/>
</dbReference>
<dbReference type="Proteomes" id="UP000318336">
    <property type="component" value="Unassembled WGS sequence"/>
</dbReference>
<evidence type="ECO:0000256" key="2">
    <source>
        <dbReference type="ARBA" id="ARBA00007362"/>
    </source>
</evidence>
<dbReference type="GO" id="GO:0016020">
    <property type="term" value="C:membrane"/>
    <property type="evidence" value="ECO:0007669"/>
    <property type="project" value="UniProtKB-SubCell"/>
</dbReference>
<evidence type="ECO:0000313" key="8">
    <source>
        <dbReference type="EMBL" id="TQL33290.1"/>
    </source>
</evidence>
<feature type="transmembrane region" description="Helical" evidence="6">
    <location>
        <begin position="12"/>
        <end position="33"/>
    </location>
</feature>
<accession>A0A542XBS7</accession>
<dbReference type="Pfam" id="PF00892">
    <property type="entry name" value="EamA"/>
    <property type="match status" value="1"/>
</dbReference>
<feature type="transmembrane region" description="Helical" evidence="6">
    <location>
        <begin position="70"/>
        <end position="88"/>
    </location>
</feature>
<dbReference type="RefSeq" id="WP_142005323.1">
    <property type="nucleotide sequence ID" value="NZ_CAJTBP010000001.1"/>
</dbReference>
<keyword evidence="3 6" id="KW-0812">Transmembrane</keyword>
<dbReference type="InterPro" id="IPR050638">
    <property type="entry name" value="AA-Vitamin_Transporters"/>
</dbReference>
<feature type="transmembrane region" description="Helical" evidence="6">
    <location>
        <begin position="121"/>
        <end position="142"/>
    </location>
</feature>
<feature type="transmembrane region" description="Helical" evidence="6">
    <location>
        <begin position="179"/>
        <end position="202"/>
    </location>
</feature>
<evidence type="ECO:0000256" key="5">
    <source>
        <dbReference type="ARBA" id="ARBA00023136"/>
    </source>
</evidence>
<reference evidence="8 9" key="1">
    <citation type="submission" date="2019-06" db="EMBL/GenBank/DDBJ databases">
        <title>Sequencing the genomes of 1000 actinobacteria strains.</title>
        <authorList>
            <person name="Klenk H.-P."/>
        </authorList>
    </citation>
    <scope>NUCLEOTIDE SEQUENCE [LARGE SCALE GENOMIC DNA]</scope>
    <source>
        <strain evidence="8 9">DSM 24617</strain>
    </source>
</reference>
<organism evidence="8 9">
    <name type="scientific">Barrientosiimonas humi</name>
    <dbReference type="NCBI Taxonomy" id="999931"/>
    <lineage>
        <taxon>Bacteria</taxon>
        <taxon>Bacillati</taxon>
        <taxon>Actinomycetota</taxon>
        <taxon>Actinomycetes</taxon>
        <taxon>Micrococcales</taxon>
        <taxon>Dermacoccaceae</taxon>
        <taxon>Barrientosiimonas</taxon>
    </lineage>
</organism>
<gene>
    <name evidence="8" type="ORF">FB554_1432</name>
</gene>
<evidence type="ECO:0000313" key="9">
    <source>
        <dbReference type="Proteomes" id="UP000318336"/>
    </source>
</evidence>
<sequence length="292" mass="29586">MTEPATGDQRRALLLVLVAVGSVQLGGALAATLIPEVGVVGSVALRIAIGAAILLAWARPRLRGRSRSDWVSVATYAGVLTLMNLTFYASLERLPIGVAVTIEFIGPLTLALVLSRRAADLVGVAAAAAGVVLVSGAVDTSWSELDLLGIALALTAGACWAGYILASRRVGVRFEQIDGLALGLALSTLVMVPLGAITAGGSLLQGDVLLKGLGIAILSSALPYSLELVALRTLRPNVFGILLSLEPAAAALAGLLVLGQTLSAVRIAGMLLVVAASAVVLGRRPAPPAAES</sequence>
<comment type="caution">
    <text evidence="8">The sequence shown here is derived from an EMBL/GenBank/DDBJ whole genome shotgun (WGS) entry which is preliminary data.</text>
</comment>
<evidence type="ECO:0000256" key="6">
    <source>
        <dbReference type="SAM" id="Phobius"/>
    </source>
</evidence>
<feature type="domain" description="EamA" evidence="7">
    <location>
        <begin position="148"/>
        <end position="281"/>
    </location>
</feature>
<feature type="transmembrane region" description="Helical" evidence="6">
    <location>
        <begin position="39"/>
        <end position="58"/>
    </location>
</feature>
<evidence type="ECO:0000259" key="7">
    <source>
        <dbReference type="Pfam" id="PF00892"/>
    </source>
</evidence>
<evidence type="ECO:0000256" key="1">
    <source>
        <dbReference type="ARBA" id="ARBA00004141"/>
    </source>
</evidence>
<dbReference type="PANTHER" id="PTHR32322:SF2">
    <property type="entry name" value="EAMA DOMAIN-CONTAINING PROTEIN"/>
    <property type="match status" value="1"/>
</dbReference>
<dbReference type="PANTHER" id="PTHR32322">
    <property type="entry name" value="INNER MEMBRANE TRANSPORTER"/>
    <property type="match status" value="1"/>
</dbReference>
<feature type="transmembrane region" description="Helical" evidence="6">
    <location>
        <begin position="238"/>
        <end position="258"/>
    </location>
</feature>
<feature type="transmembrane region" description="Helical" evidence="6">
    <location>
        <begin position="94"/>
        <end position="114"/>
    </location>
</feature>
<dbReference type="AlphaFoldDB" id="A0A542XBS7"/>
<dbReference type="SUPFAM" id="SSF103481">
    <property type="entry name" value="Multidrug resistance efflux transporter EmrE"/>
    <property type="match status" value="2"/>
</dbReference>
<dbReference type="OrthoDB" id="9815120at2"/>
<dbReference type="InterPro" id="IPR000620">
    <property type="entry name" value="EamA_dom"/>
</dbReference>